<dbReference type="Proteomes" id="UP000014074">
    <property type="component" value="Unassembled WGS sequence"/>
</dbReference>
<evidence type="ECO:0000256" key="7">
    <source>
        <dbReference type="ARBA" id="ARBA00022989"/>
    </source>
</evidence>
<evidence type="ECO:0000256" key="9">
    <source>
        <dbReference type="ARBA" id="ARBA00023128"/>
    </source>
</evidence>
<keyword evidence="4" id="KW-0812">Transmembrane</keyword>
<evidence type="ECO:0000256" key="8">
    <source>
        <dbReference type="ARBA" id="ARBA00023010"/>
    </source>
</evidence>
<proteinExistence type="inferred from homology"/>
<dbReference type="InterPro" id="IPR005683">
    <property type="entry name" value="Tom22"/>
</dbReference>
<evidence type="ECO:0000256" key="11">
    <source>
        <dbReference type="ARBA" id="ARBA00023170"/>
    </source>
</evidence>
<feature type="region of interest" description="Disordered" evidence="12">
    <location>
        <begin position="129"/>
        <end position="163"/>
    </location>
</feature>
<dbReference type="KEGG" id="tmn:UCRPA7_8315"/>
<evidence type="ECO:0000313" key="14">
    <source>
        <dbReference type="Proteomes" id="UP000014074"/>
    </source>
</evidence>
<dbReference type="EMBL" id="KB933353">
    <property type="protein sequence ID" value="EON96181.1"/>
    <property type="molecule type" value="Genomic_DNA"/>
</dbReference>
<comment type="subcellular location">
    <subcellularLocation>
        <location evidence="1">Mitochondrion outer membrane</location>
        <topology evidence="1">Single-pass membrane protein</topology>
    </subcellularLocation>
</comment>
<evidence type="ECO:0000256" key="6">
    <source>
        <dbReference type="ARBA" id="ARBA00022927"/>
    </source>
</evidence>
<keyword evidence="7" id="KW-1133">Transmembrane helix</keyword>
<keyword evidence="10" id="KW-0472">Membrane</keyword>
<dbReference type="GeneID" id="19329155"/>
<dbReference type="PANTHER" id="PTHR12504:SF0">
    <property type="entry name" value="MITOCHONDRIAL IMPORT RECEPTOR SUBUNIT TOM22 HOMOLOG"/>
    <property type="match status" value="1"/>
</dbReference>
<comment type="similarity">
    <text evidence="2">Belongs to the Tom22 family.</text>
</comment>
<gene>
    <name evidence="13" type="ORF">UCRPA7_8315</name>
</gene>
<evidence type="ECO:0000256" key="2">
    <source>
        <dbReference type="ARBA" id="ARBA00009874"/>
    </source>
</evidence>
<evidence type="ECO:0000256" key="12">
    <source>
        <dbReference type="SAM" id="MobiDB-lite"/>
    </source>
</evidence>
<keyword evidence="6" id="KW-0653">Protein transport</keyword>
<evidence type="ECO:0000313" key="13">
    <source>
        <dbReference type="EMBL" id="EON96181.1"/>
    </source>
</evidence>
<dbReference type="eggNOG" id="KOG4111">
    <property type="taxonomic scope" value="Eukaryota"/>
</dbReference>
<dbReference type="AlphaFoldDB" id="R8BA73"/>
<keyword evidence="9" id="KW-0496">Mitochondrion</keyword>
<protein>
    <submittedName>
        <fullName evidence="13">Putative mitochondrial import receptor subunit tom-22 protein</fullName>
    </submittedName>
</protein>
<dbReference type="HOGENOM" id="CLU_094333_1_0_1"/>
<dbReference type="OrthoDB" id="10016939at2759"/>
<feature type="compositionally biased region" description="Acidic residues" evidence="12">
    <location>
        <begin position="19"/>
        <end position="39"/>
    </location>
</feature>
<name>R8BA73_PHAM7</name>
<evidence type="ECO:0000256" key="1">
    <source>
        <dbReference type="ARBA" id="ARBA00004572"/>
    </source>
</evidence>
<dbReference type="GO" id="GO:0006886">
    <property type="term" value="P:intracellular protein transport"/>
    <property type="evidence" value="ECO:0007669"/>
    <property type="project" value="InterPro"/>
</dbReference>
<feature type="compositionally biased region" description="Low complexity" evidence="12">
    <location>
        <begin position="147"/>
        <end position="163"/>
    </location>
</feature>
<evidence type="ECO:0000256" key="4">
    <source>
        <dbReference type="ARBA" id="ARBA00022692"/>
    </source>
</evidence>
<dbReference type="CDD" id="cd22884">
    <property type="entry name" value="TOM22"/>
    <property type="match status" value="1"/>
</dbReference>
<dbReference type="PANTHER" id="PTHR12504">
    <property type="entry name" value="MITOCHONDRIAL IMPORT RECEPTOR SUBUNIT TOM22"/>
    <property type="match status" value="1"/>
</dbReference>
<dbReference type="RefSeq" id="XP_007919023.1">
    <property type="nucleotide sequence ID" value="XM_007920832.1"/>
</dbReference>
<evidence type="ECO:0000256" key="10">
    <source>
        <dbReference type="ARBA" id="ARBA00023136"/>
    </source>
</evidence>
<reference evidence="14" key="1">
    <citation type="journal article" date="2013" name="Genome Announc.">
        <title>Draft genome sequence of the ascomycete Phaeoacremonium aleophilum strain UCR-PA7, a causal agent of the esca disease complex in grapevines.</title>
        <authorList>
            <person name="Blanco-Ulate B."/>
            <person name="Rolshausen P."/>
            <person name="Cantu D."/>
        </authorList>
    </citation>
    <scope>NUCLEOTIDE SEQUENCE [LARGE SCALE GENOMIC DNA]</scope>
    <source>
        <strain evidence="14">UCR-PA7</strain>
    </source>
</reference>
<dbReference type="Pfam" id="PF04281">
    <property type="entry name" value="Tom22"/>
    <property type="match status" value="1"/>
</dbReference>
<evidence type="ECO:0000256" key="3">
    <source>
        <dbReference type="ARBA" id="ARBA00022448"/>
    </source>
</evidence>
<keyword evidence="3" id="KW-0813">Transport</keyword>
<sequence length="163" mass="17685">MVQLVEVEDEHFQQRQAGADEDEGDYTDTDSEISNESDYDPSHETLAERLYALRDIVPPTARGWIWGKVQTTQRIVKTVALFAGRSLWTVSVSALLIGVPWALAWAEEQNMIAMEQEVRMREMGGDVLTGGGGGGREGEPATAERVGQALGREGGAAAARPAL</sequence>
<evidence type="ECO:0000256" key="5">
    <source>
        <dbReference type="ARBA" id="ARBA00022787"/>
    </source>
</evidence>
<dbReference type="GO" id="GO:0005741">
    <property type="term" value="C:mitochondrial outer membrane"/>
    <property type="evidence" value="ECO:0007669"/>
    <property type="project" value="UniProtKB-SubCell"/>
</dbReference>
<keyword evidence="5" id="KW-1000">Mitochondrion outer membrane</keyword>
<organism evidence="13 14">
    <name type="scientific">Phaeoacremonium minimum (strain UCR-PA7)</name>
    <name type="common">Esca disease fungus</name>
    <name type="synonym">Togninia minima</name>
    <dbReference type="NCBI Taxonomy" id="1286976"/>
    <lineage>
        <taxon>Eukaryota</taxon>
        <taxon>Fungi</taxon>
        <taxon>Dikarya</taxon>
        <taxon>Ascomycota</taxon>
        <taxon>Pezizomycotina</taxon>
        <taxon>Sordariomycetes</taxon>
        <taxon>Sordariomycetidae</taxon>
        <taxon>Togniniales</taxon>
        <taxon>Togniniaceae</taxon>
        <taxon>Phaeoacremonium</taxon>
    </lineage>
</organism>
<keyword evidence="11 13" id="KW-0675">Receptor</keyword>
<accession>R8BA73</accession>
<keyword evidence="14" id="KW-1185">Reference proteome</keyword>
<feature type="region of interest" description="Disordered" evidence="12">
    <location>
        <begin position="8"/>
        <end position="41"/>
    </location>
</feature>
<keyword evidence="8" id="KW-0811">Translocation</keyword>